<proteinExistence type="predicted"/>
<evidence type="ECO:0000313" key="3">
    <source>
        <dbReference type="Proteomes" id="UP000323261"/>
    </source>
</evidence>
<dbReference type="Proteomes" id="UP000323261">
    <property type="component" value="Segment"/>
</dbReference>
<feature type="compositionally biased region" description="Basic residues" evidence="1">
    <location>
        <begin position="89"/>
        <end position="98"/>
    </location>
</feature>
<sequence length="153" mass="16142">MKHKPRRATQTTTIAPISSAPRPPAREPESVQIMMSDKSTTETDPFSPGREGGDGSALCESVPQTVGVGELSPDPPDASSSSKTPSPPLRKHSRRNKRTTILPHCNLQSARHLIIALRTALAAAEDSTAFAAEEPGAWRWGVARAAPESAAAG</sequence>
<gene>
    <name evidence="2" type="ORF">PAV19gp26</name>
</gene>
<name>A0A5C0PX92_9ADEN</name>
<dbReference type="EMBL" id="MN025529">
    <property type="protein sequence ID" value="QEJ80745.1"/>
    <property type="molecule type" value="Genomic_DNA"/>
</dbReference>
<feature type="region of interest" description="Disordered" evidence="1">
    <location>
        <begin position="1"/>
        <end position="100"/>
    </location>
</feature>
<reference evidence="2 3" key="1">
    <citation type="journal article" date="2019" name="Viruses">
        <title>Faecal Virome Analysis of Wild Animals from Brazil.</title>
        <authorList>
            <person name="Duarte M.A."/>
            <person name="Silva J.M.F."/>
            <person name="Brito C.R."/>
            <person name="Teixeira D.S."/>
            <person name="Melo F.L."/>
            <person name="Ribeiro B.M."/>
            <person name="Nagata T."/>
            <person name="Campos F.S."/>
        </authorList>
    </citation>
    <scope>NUCLEOTIDE SEQUENCE [LARGE SCALE GENOMIC DNA]</scope>
    <source>
        <strain evidence="2">BR_DF</strain>
    </source>
</reference>
<protein>
    <submittedName>
        <fullName evidence="2">Uncharacterized protein</fullName>
    </submittedName>
</protein>
<organism evidence="2 3">
    <name type="scientific">Psittacine adenovirus 3</name>
    <dbReference type="NCBI Taxonomy" id="1580497"/>
    <lineage>
        <taxon>Viruses</taxon>
        <taxon>Varidnaviria</taxon>
        <taxon>Bamfordvirae</taxon>
        <taxon>Preplasmiviricota</taxon>
        <taxon>Polisuviricotina</taxon>
        <taxon>Pharingeaviricetes</taxon>
        <taxon>Rowavirales</taxon>
        <taxon>Adenoviridae</taxon>
        <taxon>Barthadenovirus</taxon>
        <taxon>Barthadenovirus amazonae</taxon>
        <taxon>Psittacine atadenovirus A</taxon>
    </lineage>
</organism>
<accession>A0A5C0PX92</accession>
<evidence type="ECO:0000313" key="2">
    <source>
        <dbReference type="EMBL" id="QEJ80745.1"/>
    </source>
</evidence>
<evidence type="ECO:0000256" key="1">
    <source>
        <dbReference type="SAM" id="MobiDB-lite"/>
    </source>
</evidence>